<keyword evidence="3" id="KW-1185">Reference proteome</keyword>
<keyword evidence="1" id="KW-0812">Transmembrane</keyword>
<gene>
    <name evidence="2" type="ORF">ATI61_10139</name>
</gene>
<organism evidence="2 3">
    <name type="scientific">Archangium gephyra</name>
    <dbReference type="NCBI Taxonomy" id="48"/>
    <lineage>
        <taxon>Bacteria</taxon>
        <taxon>Pseudomonadati</taxon>
        <taxon>Myxococcota</taxon>
        <taxon>Myxococcia</taxon>
        <taxon>Myxococcales</taxon>
        <taxon>Cystobacterineae</taxon>
        <taxon>Archangiaceae</taxon>
        <taxon>Archangium</taxon>
    </lineage>
</organism>
<proteinExistence type="predicted"/>
<name>A0ABX9KA51_9BACT</name>
<dbReference type="Proteomes" id="UP000256345">
    <property type="component" value="Unassembled WGS sequence"/>
</dbReference>
<reference evidence="2 3" key="1">
    <citation type="submission" date="2018-08" db="EMBL/GenBank/DDBJ databases">
        <title>Genomic Encyclopedia of Archaeal and Bacterial Type Strains, Phase II (KMG-II): from individual species to whole genera.</title>
        <authorList>
            <person name="Goeker M."/>
        </authorList>
    </citation>
    <scope>NUCLEOTIDE SEQUENCE [LARGE SCALE GENOMIC DNA]</scope>
    <source>
        <strain evidence="2 3">DSM 2261</strain>
    </source>
</reference>
<feature type="transmembrane region" description="Helical" evidence="1">
    <location>
        <begin position="25"/>
        <end position="49"/>
    </location>
</feature>
<evidence type="ECO:0008006" key="4">
    <source>
        <dbReference type="Google" id="ProtNLM"/>
    </source>
</evidence>
<dbReference type="RefSeq" id="WP_147332675.1">
    <property type="nucleotide sequence ID" value="NZ_CP011509.1"/>
</dbReference>
<evidence type="ECO:0000313" key="2">
    <source>
        <dbReference type="EMBL" id="REG37065.1"/>
    </source>
</evidence>
<comment type="caution">
    <text evidence="2">The sequence shown here is derived from an EMBL/GenBank/DDBJ whole genome shotgun (WGS) entry which is preliminary data.</text>
</comment>
<evidence type="ECO:0000313" key="3">
    <source>
        <dbReference type="Proteomes" id="UP000256345"/>
    </source>
</evidence>
<dbReference type="EMBL" id="QUMU01000001">
    <property type="protein sequence ID" value="REG37065.1"/>
    <property type="molecule type" value="Genomic_DNA"/>
</dbReference>
<keyword evidence="1" id="KW-1133">Transmembrane helix</keyword>
<protein>
    <recommendedName>
        <fullName evidence="4">Prepilin-type N-terminal cleavage/methylation domain-containing protein</fullName>
    </recommendedName>
</protein>
<dbReference type="InterPro" id="IPR012902">
    <property type="entry name" value="N_methyl_site"/>
</dbReference>
<accession>A0ABX9KA51</accession>
<evidence type="ECO:0000256" key="1">
    <source>
        <dbReference type="SAM" id="Phobius"/>
    </source>
</evidence>
<keyword evidence="1" id="KW-0472">Membrane</keyword>
<dbReference type="PROSITE" id="PS00409">
    <property type="entry name" value="PROKAR_NTER_METHYL"/>
    <property type="match status" value="1"/>
</dbReference>
<sequence>MRRHQRSPDPLVLARKRRSARGLTLVELLLSATLGIVMLGAAVAVLLAAGRMRRNQQLLSDANEEARTALRQVSRALAAAGAGGPVYSVTGPDGSRQQRPAVLFTNGAAALHEGDLPQMPDSLTLVRYGADRRTVLVTPLAADKVSVAPDGRLPTTPGVQPDLFQQGESALITNFQRAMLVPIERKAIVMDGDVARNVVQLQTPGAVNPLQLQDPLIPIQPGAAVFPVRVVRFRVVYVDKVGNIPARADLVMETLNPRTLAPLQPPERTVLAKDIEDFQVQWGYDRNDDGVADDGFTDQGPTETLLDPGLTFARLSISARTSGTLVTNEGEYVVNEDTPFERGIDLGGAPRPEASGHRRRVLSTVVLLKNVAAPRI</sequence>